<feature type="domain" description="EGF-like" evidence="7">
    <location>
        <begin position="338"/>
        <end position="380"/>
    </location>
</feature>
<evidence type="ECO:0000313" key="8">
    <source>
        <dbReference type="Proteomes" id="UP000887566"/>
    </source>
</evidence>
<evidence type="ECO:0000256" key="5">
    <source>
        <dbReference type="SAM" id="MobiDB-lite"/>
    </source>
</evidence>
<feature type="domain" description="EGF-like" evidence="7">
    <location>
        <begin position="84"/>
        <end position="135"/>
    </location>
</feature>
<dbReference type="GO" id="GO:0016020">
    <property type="term" value="C:membrane"/>
    <property type="evidence" value="ECO:0007669"/>
    <property type="project" value="UniProtKB-SubCell"/>
</dbReference>
<evidence type="ECO:0000256" key="2">
    <source>
        <dbReference type="ARBA" id="ARBA00022737"/>
    </source>
</evidence>
<dbReference type="PANTHER" id="PTHR24049">
    <property type="entry name" value="CRUMBS FAMILY MEMBER"/>
    <property type="match status" value="1"/>
</dbReference>
<dbReference type="PROSITE" id="PS01186">
    <property type="entry name" value="EGF_2"/>
    <property type="match status" value="4"/>
</dbReference>
<dbReference type="SMART" id="SM00179">
    <property type="entry name" value="EGF_CA"/>
    <property type="match status" value="2"/>
</dbReference>
<sequence>MSNEREFCSFLAIRDHLYVTLPTLGTQKPIPLKKTDLDSDFSKQDPCKLNRPCRFQGQCVNSDNGFYCVCPSTHYGKLCEYLVNDKHCDKHMCVNNATCYSVETERRVVHGDIDKAFVVKYECSCLPGFIGAFCEFSENERICEQDHCLHHGVAFRSKHVDLGINCICVCEPFYYGERCQYVSLCKDFICYNEGVCEEIILANGERSARCVCPQKKVGLFEDGVMITGDHCEHVQFSPNLTQEQRKCLPCAKEATVSSYRRCLRDSNALLPFQVFDRLHEFGEDSFCFNGAACYPTVMNASDDFGNSALYLMAACNCTDQLTYGLFCEHKRASLCEMTPDEIAAYGRYSRCLNGARCIVDPFISTWRCQCLIGYTGQMCEVKDPCHPNPCKNGAQCVRIPETISQKLEFEHTCLCSMDQDVDPNSLDCIDASYGKCASHPCAPGSACFPCDLYGDEELLCNKDERLQGFQCDCPPGYNGTVCEHMYDICLVRGFECIKGNCSMDNGVARGFRCDCYEGFGGFDCELEIESASLSEFLARWGFIVWPTIMFVIVCPIMSFGLYWRGRQTCEELRLLGDQHPTKGKSATIPPQMTTEVSTTDQQSY</sequence>
<dbReference type="PROSITE" id="PS00022">
    <property type="entry name" value="EGF_1"/>
    <property type="match status" value="6"/>
</dbReference>
<dbReference type="InterPro" id="IPR000742">
    <property type="entry name" value="EGF"/>
</dbReference>
<dbReference type="CDD" id="cd00054">
    <property type="entry name" value="EGF_CA"/>
    <property type="match status" value="1"/>
</dbReference>
<dbReference type="Proteomes" id="UP000887566">
    <property type="component" value="Unplaced"/>
</dbReference>
<name>A0A914X5E2_9BILA</name>
<feature type="disulfide bond" evidence="4">
    <location>
        <begin position="496"/>
        <end position="513"/>
    </location>
</feature>
<feature type="transmembrane region" description="Helical" evidence="6">
    <location>
        <begin position="540"/>
        <end position="563"/>
    </location>
</feature>
<keyword evidence="8" id="KW-1185">Reference proteome</keyword>
<dbReference type="Pfam" id="PF00008">
    <property type="entry name" value="EGF"/>
    <property type="match status" value="1"/>
</dbReference>
<proteinExistence type="predicted"/>
<feature type="compositionally biased region" description="Polar residues" evidence="5">
    <location>
        <begin position="588"/>
        <end position="604"/>
    </location>
</feature>
<evidence type="ECO:0000256" key="4">
    <source>
        <dbReference type="PROSITE-ProRule" id="PRU00076"/>
    </source>
</evidence>
<feature type="disulfide bond" evidence="4">
    <location>
        <begin position="125"/>
        <end position="134"/>
    </location>
</feature>
<feature type="disulfide bond" evidence="4">
    <location>
        <begin position="70"/>
        <end position="79"/>
    </location>
</feature>
<dbReference type="SUPFAM" id="SSF57196">
    <property type="entry name" value="EGF/Laminin"/>
    <property type="match status" value="3"/>
</dbReference>
<dbReference type="GO" id="GO:0005509">
    <property type="term" value="F:calcium ion binding"/>
    <property type="evidence" value="ECO:0007669"/>
    <property type="project" value="InterPro"/>
</dbReference>
<dbReference type="SMART" id="SM00181">
    <property type="entry name" value="EGF"/>
    <property type="match status" value="8"/>
</dbReference>
<feature type="disulfide bond" evidence="4">
    <location>
        <begin position="515"/>
        <end position="524"/>
    </location>
</feature>
<keyword evidence="3 4" id="KW-1015">Disulfide bond</keyword>
<feature type="domain" description="EGF-like" evidence="7">
    <location>
        <begin position="43"/>
        <end position="80"/>
    </location>
</feature>
<comment type="caution">
    <text evidence="4">Lacks conserved residue(s) required for the propagation of feature annotation.</text>
</comment>
<dbReference type="InterPro" id="IPR051022">
    <property type="entry name" value="Notch_Cell-Fate_Det"/>
</dbReference>
<dbReference type="InterPro" id="IPR001881">
    <property type="entry name" value="EGF-like_Ca-bd_dom"/>
</dbReference>
<dbReference type="InterPro" id="IPR000152">
    <property type="entry name" value="EGF-type_Asp/Asn_hydroxyl_site"/>
</dbReference>
<feature type="disulfide bond" evidence="4">
    <location>
        <begin position="351"/>
        <end position="368"/>
    </location>
</feature>
<evidence type="ECO:0000313" key="9">
    <source>
        <dbReference type="WBParaSite" id="PSAMB.scaffold6775size8814.g29083.t1"/>
    </source>
</evidence>
<evidence type="ECO:0000256" key="6">
    <source>
        <dbReference type="SAM" id="Phobius"/>
    </source>
</evidence>
<dbReference type="WBParaSite" id="PSAMB.scaffold6775size8814.g29083.t1">
    <property type="protein sequence ID" value="PSAMB.scaffold6775size8814.g29083.t1"/>
    <property type="gene ID" value="PSAMB.scaffold6775size8814.g29083"/>
</dbReference>
<evidence type="ECO:0000256" key="3">
    <source>
        <dbReference type="ARBA" id="ARBA00023157"/>
    </source>
</evidence>
<dbReference type="PROSITE" id="PS50026">
    <property type="entry name" value="EGF_3"/>
    <property type="match status" value="4"/>
</dbReference>
<keyword evidence="6" id="KW-1133">Transmembrane helix</keyword>
<keyword evidence="2" id="KW-0677">Repeat</keyword>
<accession>A0A914X5E2</accession>
<evidence type="ECO:0000259" key="7">
    <source>
        <dbReference type="PROSITE" id="PS50026"/>
    </source>
</evidence>
<keyword evidence="1 4" id="KW-0245">EGF-like domain</keyword>
<keyword evidence="6" id="KW-0472">Membrane</keyword>
<feature type="region of interest" description="Disordered" evidence="5">
    <location>
        <begin position="579"/>
        <end position="604"/>
    </location>
</feature>
<organism evidence="8 9">
    <name type="scientific">Plectus sambesii</name>
    <dbReference type="NCBI Taxonomy" id="2011161"/>
    <lineage>
        <taxon>Eukaryota</taxon>
        <taxon>Metazoa</taxon>
        <taxon>Ecdysozoa</taxon>
        <taxon>Nematoda</taxon>
        <taxon>Chromadorea</taxon>
        <taxon>Plectida</taxon>
        <taxon>Plectina</taxon>
        <taxon>Plectoidea</taxon>
        <taxon>Plectidae</taxon>
        <taxon>Plectus</taxon>
    </lineage>
</organism>
<evidence type="ECO:0000256" key="1">
    <source>
        <dbReference type="ARBA" id="ARBA00022536"/>
    </source>
</evidence>
<dbReference type="AlphaFoldDB" id="A0A914X5E2"/>
<protein>
    <submittedName>
        <fullName evidence="9">EGF-like domain-containing protein</fullName>
    </submittedName>
</protein>
<keyword evidence="6" id="KW-0812">Transmembrane</keyword>
<dbReference type="Gene3D" id="2.10.25.10">
    <property type="entry name" value="Laminin"/>
    <property type="match status" value="5"/>
</dbReference>
<dbReference type="PROSITE" id="PS00010">
    <property type="entry name" value="ASX_HYDROXYL"/>
    <property type="match status" value="1"/>
</dbReference>
<feature type="disulfide bond" evidence="4">
    <location>
        <begin position="370"/>
        <end position="379"/>
    </location>
</feature>
<feature type="domain" description="EGF-like" evidence="7">
    <location>
        <begin position="485"/>
        <end position="525"/>
    </location>
</feature>
<reference evidence="9" key="1">
    <citation type="submission" date="2022-11" db="UniProtKB">
        <authorList>
            <consortium name="WormBaseParasite"/>
        </authorList>
    </citation>
    <scope>IDENTIFICATION</scope>
</reference>